<feature type="compositionally biased region" description="Basic and acidic residues" evidence="1">
    <location>
        <begin position="55"/>
        <end position="65"/>
    </location>
</feature>
<accession>A0A1I8MCJ1</accession>
<dbReference type="AlphaFoldDB" id="A0A1I8MCJ1"/>
<feature type="region of interest" description="Disordered" evidence="1">
    <location>
        <begin position="50"/>
        <end position="118"/>
    </location>
</feature>
<feature type="compositionally biased region" description="Low complexity" evidence="1">
    <location>
        <begin position="105"/>
        <end position="118"/>
    </location>
</feature>
<feature type="region of interest" description="Disordered" evidence="1">
    <location>
        <begin position="260"/>
        <end position="296"/>
    </location>
</feature>
<dbReference type="eggNOG" id="ENOG502TAZK">
    <property type="taxonomic scope" value="Eukaryota"/>
</dbReference>
<sequence>MTNFNLSFIILAMAVLISVNAQEKWSWSKAKNQKVVGYYPSANKKVYYTENDSEDYARRDREPTTRKPLPGELPNDDIDDYADDSETPPTKQNNPYPTGGGGAFQPGFGIQPGFGAQPPLGGGGGFNRFPQFGGSGTFPGILVGPGGPTGVIGRPQAQFPPQFPQQPGYGAFPGYNTQNFVGAGNTNYSPQYQPGYPTNPHQQQFGAGATPPQYPNVPYPQYTEGYGLLPFNQAPVNGFVPNQQNFNGVAGGFPSYPPNNYPNFDEYPRKSANVKASGGNGEKKIDDKVSKNLKSL</sequence>
<keyword evidence="2" id="KW-0732">Signal</keyword>
<dbReference type="VEuPathDB" id="VectorBase:MDOMA2_010465"/>
<reference evidence="3" key="1">
    <citation type="submission" date="2020-05" db="UniProtKB">
        <authorList>
            <consortium name="EnsemblMetazoa"/>
        </authorList>
    </citation>
    <scope>IDENTIFICATION</scope>
    <source>
        <strain evidence="3">Aabys</strain>
    </source>
</reference>
<evidence type="ECO:0000256" key="1">
    <source>
        <dbReference type="SAM" id="MobiDB-lite"/>
    </source>
</evidence>
<evidence type="ECO:0000313" key="3">
    <source>
        <dbReference type="EnsemblMetazoa" id="MDOA003508-PA"/>
    </source>
</evidence>
<dbReference type="EnsemblMetazoa" id="MDOA003508-RA">
    <property type="protein sequence ID" value="MDOA003508-PA"/>
    <property type="gene ID" value="MDOA003508"/>
</dbReference>
<feature type="compositionally biased region" description="Basic and acidic residues" evidence="1">
    <location>
        <begin position="281"/>
        <end position="290"/>
    </location>
</feature>
<dbReference type="VEuPathDB" id="VectorBase:MDOA003508"/>
<protein>
    <submittedName>
        <fullName evidence="3">Uncharacterized protein</fullName>
    </submittedName>
</protein>
<proteinExistence type="predicted"/>
<name>A0A1I8MCJ1_MUSDO</name>
<feature type="compositionally biased region" description="Acidic residues" evidence="1">
    <location>
        <begin position="74"/>
        <end position="86"/>
    </location>
</feature>
<evidence type="ECO:0000256" key="2">
    <source>
        <dbReference type="SAM" id="SignalP"/>
    </source>
</evidence>
<feature type="signal peptide" evidence="2">
    <location>
        <begin position="1"/>
        <end position="21"/>
    </location>
</feature>
<organism evidence="3">
    <name type="scientific">Musca domestica</name>
    <name type="common">House fly</name>
    <dbReference type="NCBI Taxonomy" id="7370"/>
    <lineage>
        <taxon>Eukaryota</taxon>
        <taxon>Metazoa</taxon>
        <taxon>Ecdysozoa</taxon>
        <taxon>Arthropoda</taxon>
        <taxon>Hexapoda</taxon>
        <taxon>Insecta</taxon>
        <taxon>Pterygota</taxon>
        <taxon>Neoptera</taxon>
        <taxon>Endopterygota</taxon>
        <taxon>Diptera</taxon>
        <taxon>Brachycera</taxon>
        <taxon>Muscomorpha</taxon>
        <taxon>Muscoidea</taxon>
        <taxon>Muscidae</taxon>
        <taxon>Musca</taxon>
    </lineage>
</organism>
<feature type="chain" id="PRO_5043613030" evidence="2">
    <location>
        <begin position="22"/>
        <end position="296"/>
    </location>
</feature>
<feature type="compositionally biased region" description="Polar residues" evidence="1">
    <location>
        <begin position="87"/>
        <end position="96"/>
    </location>
</feature>